<gene>
    <name evidence="1" type="ORF">INT45_009794</name>
</gene>
<evidence type="ECO:0000313" key="2">
    <source>
        <dbReference type="Proteomes" id="UP000646827"/>
    </source>
</evidence>
<reference evidence="1 2" key="1">
    <citation type="submission" date="2020-12" db="EMBL/GenBank/DDBJ databases">
        <title>Metabolic potential, ecology and presence of endohyphal bacteria is reflected in genomic diversity of Mucoromycotina.</title>
        <authorList>
            <person name="Muszewska A."/>
            <person name="Okrasinska A."/>
            <person name="Steczkiewicz K."/>
            <person name="Drgas O."/>
            <person name="Orlowska M."/>
            <person name="Perlinska-Lenart U."/>
            <person name="Aleksandrzak-Piekarczyk T."/>
            <person name="Szatraj K."/>
            <person name="Zielenkiewicz U."/>
            <person name="Pilsyk S."/>
            <person name="Malc E."/>
            <person name="Mieczkowski P."/>
            <person name="Kruszewska J.S."/>
            <person name="Biernat P."/>
            <person name="Pawlowska J."/>
        </authorList>
    </citation>
    <scope>NUCLEOTIDE SEQUENCE [LARGE SCALE GENOMIC DNA]</scope>
    <source>
        <strain evidence="1 2">CBS 142.35</strain>
    </source>
</reference>
<dbReference type="AlphaFoldDB" id="A0A8H7VCJ1"/>
<sequence length="193" mass="22503">MATVVRRRLQHKDFFDDEYRTFEASLVHACQTTPSPAELQLQSAIPDVSRRLDVIDIKLEMHQHMQMEAYHRENVQLREKMNMMCSQLDRFMSASSTNLTSERPVYHLNQSIKTVAERQEQAERQAFSRRLNIIKAVNDIAEQKGIPADERFRAAEMLDEVMNRRGWKLLNALINDLKGNANVLNDLSVRKTF</sequence>
<keyword evidence="2" id="KW-1185">Reference proteome</keyword>
<dbReference type="EMBL" id="JAEPRB010000805">
    <property type="protein sequence ID" value="KAG2211523.1"/>
    <property type="molecule type" value="Genomic_DNA"/>
</dbReference>
<comment type="caution">
    <text evidence="1">The sequence shown here is derived from an EMBL/GenBank/DDBJ whole genome shotgun (WGS) entry which is preliminary data.</text>
</comment>
<dbReference type="Proteomes" id="UP000646827">
    <property type="component" value="Unassembled WGS sequence"/>
</dbReference>
<name>A0A8H7VCJ1_9FUNG</name>
<organism evidence="1 2">
    <name type="scientific">Circinella minor</name>
    <dbReference type="NCBI Taxonomy" id="1195481"/>
    <lineage>
        <taxon>Eukaryota</taxon>
        <taxon>Fungi</taxon>
        <taxon>Fungi incertae sedis</taxon>
        <taxon>Mucoromycota</taxon>
        <taxon>Mucoromycotina</taxon>
        <taxon>Mucoromycetes</taxon>
        <taxon>Mucorales</taxon>
        <taxon>Lichtheimiaceae</taxon>
        <taxon>Circinella</taxon>
    </lineage>
</organism>
<protein>
    <submittedName>
        <fullName evidence="1">Uncharacterized protein</fullName>
    </submittedName>
</protein>
<proteinExistence type="predicted"/>
<evidence type="ECO:0000313" key="1">
    <source>
        <dbReference type="EMBL" id="KAG2211523.1"/>
    </source>
</evidence>
<accession>A0A8H7VCJ1</accession>